<dbReference type="AlphaFoldDB" id="A0A1H2JX35"/>
<keyword evidence="8" id="KW-0915">Sodium</keyword>
<comment type="subcellular location">
    <subcellularLocation>
        <location evidence="1">Cell membrane</location>
        <topology evidence="1">Multi-pass membrane protein</topology>
    </subcellularLocation>
</comment>
<protein>
    <submittedName>
        <fullName evidence="15">Na+/proline symporter</fullName>
    </submittedName>
</protein>
<evidence type="ECO:0000313" key="15">
    <source>
        <dbReference type="EMBL" id="SDU60977.1"/>
    </source>
</evidence>
<feature type="transmembrane region" description="Helical" evidence="14">
    <location>
        <begin position="331"/>
        <end position="358"/>
    </location>
</feature>
<evidence type="ECO:0000313" key="16">
    <source>
        <dbReference type="Proteomes" id="UP000199608"/>
    </source>
</evidence>
<evidence type="ECO:0000256" key="3">
    <source>
        <dbReference type="ARBA" id="ARBA00022448"/>
    </source>
</evidence>
<dbReference type="PANTHER" id="PTHR48086:SF3">
    <property type="entry name" value="SODIUM_PROLINE SYMPORTER"/>
    <property type="match status" value="1"/>
</dbReference>
<evidence type="ECO:0000256" key="2">
    <source>
        <dbReference type="ARBA" id="ARBA00006434"/>
    </source>
</evidence>
<feature type="transmembrane region" description="Helical" evidence="14">
    <location>
        <begin position="6"/>
        <end position="23"/>
    </location>
</feature>
<evidence type="ECO:0000256" key="12">
    <source>
        <dbReference type="ARBA" id="ARBA00033708"/>
    </source>
</evidence>
<dbReference type="InterPro" id="IPR038377">
    <property type="entry name" value="Na/Glc_symporter_sf"/>
</dbReference>
<evidence type="ECO:0000256" key="5">
    <source>
        <dbReference type="ARBA" id="ARBA00022692"/>
    </source>
</evidence>
<dbReference type="PROSITE" id="PS50283">
    <property type="entry name" value="NA_SOLUT_SYMP_3"/>
    <property type="match status" value="1"/>
</dbReference>
<keyword evidence="3" id="KW-0813">Transport</keyword>
<keyword evidence="16" id="KW-1185">Reference proteome</keyword>
<evidence type="ECO:0000256" key="9">
    <source>
        <dbReference type="ARBA" id="ARBA00023065"/>
    </source>
</evidence>
<keyword evidence="7 14" id="KW-1133">Transmembrane helix</keyword>
<reference evidence="16" key="1">
    <citation type="submission" date="2016-10" db="EMBL/GenBank/DDBJ databases">
        <authorList>
            <person name="Varghese N."/>
            <person name="Submissions S."/>
        </authorList>
    </citation>
    <scope>NUCLEOTIDE SEQUENCE [LARGE SCALE GENOMIC DNA]</scope>
    <source>
        <strain evidence="16">DSM 3384</strain>
    </source>
</reference>
<dbReference type="CDD" id="cd10322">
    <property type="entry name" value="SLC5sbd"/>
    <property type="match status" value="1"/>
</dbReference>
<feature type="transmembrane region" description="Helical" evidence="14">
    <location>
        <begin position="403"/>
        <end position="426"/>
    </location>
</feature>
<keyword evidence="5 14" id="KW-0812">Transmembrane</keyword>
<dbReference type="RefSeq" id="WP_092237955.1">
    <property type="nucleotide sequence ID" value="NZ_FNLL01000017.1"/>
</dbReference>
<feature type="transmembrane region" description="Helical" evidence="14">
    <location>
        <begin position="148"/>
        <end position="172"/>
    </location>
</feature>
<dbReference type="Pfam" id="PF00474">
    <property type="entry name" value="SSF"/>
    <property type="match status" value="1"/>
</dbReference>
<dbReference type="EMBL" id="FNLL01000017">
    <property type="protein sequence ID" value="SDU60977.1"/>
    <property type="molecule type" value="Genomic_DNA"/>
</dbReference>
<dbReference type="GO" id="GO:0015293">
    <property type="term" value="F:symporter activity"/>
    <property type="evidence" value="ECO:0007669"/>
    <property type="project" value="UniProtKB-KW"/>
</dbReference>
<keyword evidence="4" id="KW-1003">Cell membrane</keyword>
<feature type="transmembrane region" description="Helical" evidence="14">
    <location>
        <begin position="44"/>
        <end position="62"/>
    </location>
</feature>
<feature type="transmembrane region" description="Helical" evidence="14">
    <location>
        <begin position="517"/>
        <end position="540"/>
    </location>
</feature>
<organism evidence="15 16">
    <name type="scientific">Desulfobacula phenolica</name>
    <dbReference type="NCBI Taxonomy" id="90732"/>
    <lineage>
        <taxon>Bacteria</taxon>
        <taxon>Pseudomonadati</taxon>
        <taxon>Thermodesulfobacteriota</taxon>
        <taxon>Desulfobacteria</taxon>
        <taxon>Desulfobacterales</taxon>
        <taxon>Desulfobacteraceae</taxon>
        <taxon>Desulfobacula</taxon>
    </lineage>
</organism>
<evidence type="ECO:0000256" key="7">
    <source>
        <dbReference type="ARBA" id="ARBA00022989"/>
    </source>
</evidence>
<dbReference type="Gene3D" id="1.20.1730.10">
    <property type="entry name" value="Sodium/glucose cotransporter"/>
    <property type="match status" value="1"/>
</dbReference>
<dbReference type="InterPro" id="IPR050277">
    <property type="entry name" value="Sodium:Solute_Symporter"/>
</dbReference>
<feature type="transmembrane region" description="Helical" evidence="14">
    <location>
        <begin position="379"/>
        <end position="397"/>
    </location>
</feature>
<gene>
    <name evidence="15" type="ORF">SAMN04487931_1175</name>
</gene>
<feature type="transmembrane region" description="Helical" evidence="14">
    <location>
        <begin position="230"/>
        <end position="253"/>
    </location>
</feature>
<keyword evidence="9" id="KW-0406">Ion transport</keyword>
<feature type="transmembrane region" description="Helical" evidence="14">
    <location>
        <begin position="74"/>
        <end position="93"/>
    </location>
</feature>
<comment type="similarity">
    <text evidence="2 13">Belongs to the sodium:solute symporter (SSF) (TC 2.A.21) family.</text>
</comment>
<evidence type="ECO:0000256" key="8">
    <source>
        <dbReference type="ARBA" id="ARBA00023053"/>
    </source>
</evidence>
<accession>A0A1H2JX35</accession>
<keyword evidence="6" id="KW-0769">Symport</keyword>
<feature type="transmembrane region" description="Helical" evidence="14">
    <location>
        <begin position="546"/>
        <end position="566"/>
    </location>
</feature>
<name>A0A1H2JX35_9BACT</name>
<dbReference type="PANTHER" id="PTHR48086">
    <property type="entry name" value="SODIUM/PROLINE SYMPORTER-RELATED"/>
    <property type="match status" value="1"/>
</dbReference>
<dbReference type="InterPro" id="IPR001734">
    <property type="entry name" value="Na/solute_symporter"/>
</dbReference>
<feature type="transmembrane region" description="Helical" evidence="14">
    <location>
        <begin position="274"/>
        <end position="296"/>
    </location>
</feature>
<keyword evidence="11" id="KW-0739">Sodium transport</keyword>
<proteinExistence type="inferred from homology"/>
<evidence type="ECO:0000256" key="4">
    <source>
        <dbReference type="ARBA" id="ARBA00022475"/>
    </source>
</evidence>
<keyword evidence="10 14" id="KW-0472">Membrane</keyword>
<feature type="transmembrane region" description="Helical" evidence="14">
    <location>
        <begin position="184"/>
        <end position="210"/>
    </location>
</feature>
<evidence type="ECO:0000256" key="1">
    <source>
        <dbReference type="ARBA" id="ARBA00004651"/>
    </source>
</evidence>
<feature type="transmembrane region" description="Helical" evidence="14">
    <location>
        <begin position="459"/>
        <end position="476"/>
    </location>
</feature>
<evidence type="ECO:0000256" key="11">
    <source>
        <dbReference type="ARBA" id="ARBA00023201"/>
    </source>
</evidence>
<evidence type="ECO:0000256" key="13">
    <source>
        <dbReference type="RuleBase" id="RU362091"/>
    </source>
</evidence>
<dbReference type="Proteomes" id="UP000199608">
    <property type="component" value="Unassembled WGS sequence"/>
</dbReference>
<comment type="catalytic activity">
    <reaction evidence="12">
        <text>L-proline(in) + Na(+)(in) = L-proline(out) + Na(+)(out)</text>
        <dbReference type="Rhea" id="RHEA:28967"/>
        <dbReference type="ChEBI" id="CHEBI:29101"/>
        <dbReference type="ChEBI" id="CHEBI:60039"/>
    </reaction>
</comment>
<dbReference type="GO" id="GO:0006814">
    <property type="term" value="P:sodium ion transport"/>
    <property type="evidence" value="ECO:0007669"/>
    <property type="project" value="UniProtKB-KW"/>
</dbReference>
<sequence>MDPKMWVYILLGLYIIYCFWWGLRGFFTEKTASGYGIAGRSIPFIAFLMAATAASFSGWTFIGHPGLIWKAGLVYAFASFYVLTIPITGAFFAKRNWLMGKRYGFITPGDMFAYYYNNEGVRWLTVLAAFLYSIFYSGLQLIAAAKLFYWVAGVPQTIGLIFMAFIVWFYVVTGGLKASTWVGVLQFCLLVGGIILLGFYVITSPLFGGWTGFAASMNGLEDKYMKVPGLIHFGLGTGGWTAVMILTYMFALMGIQSSPAFTLWNFGLSSPKPLAWQQVFMSTFVVGLALFFFTAFQGIGARILMMAGELAPKVDGDVVPMLMTKFLPGPILGLVFLGAIAAIHSTAAPYIGTGGTIIQRDVWWRYVRKQGGSHREQIWTNRIFATILAVAAVVVSLTSTDAIVMIGGFATAFGTIMYICLLGVHWGFKFPSIGAVLGLISAIVACFLTYYVWKYPLSMHTAFWGIFTGIIVAYLCRGLGFKDSEETIARQKEVRAWLDSVDGPSENGKKWRSRMKIIVPVWYLLALGPGVLIGNTAFTFCGFPPIWAWQIVWWILGIVMMWALCFKAEMSTTSDEQIRRADTETMDVTKEAD</sequence>
<feature type="transmembrane region" description="Helical" evidence="14">
    <location>
        <begin position="121"/>
        <end position="142"/>
    </location>
</feature>
<feature type="transmembrane region" description="Helical" evidence="14">
    <location>
        <begin position="433"/>
        <end position="453"/>
    </location>
</feature>
<evidence type="ECO:0000256" key="6">
    <source>
        <dbReference type="ARBA" id="ARBA00022847"/>
    </source>
</evidence>
<evidence type="ECO:0000256" key="14">
    <source>
        <dbReference type="SAM" id="Phobius"/>
    </source>
</evidence>
<evidence type="ECO:0000256" key="10">
    <source>
        <dbReference type="ARBA" id="ARBA00023136"/>
    </source>
</evidence>
<dbReference type="GO" id="GO:0005886">
    <property type="term" value="C:plasma membrane"/>
    <property type="evidence" value="ECO:0007669"/>
    <property type="project" value="UniProtKB-SubCell"/>
</dbReference>